<dbReference type="Proteomes" id="UP000320359">
    <property type="component" value="Unassembled WGS sequence"/>
</dbReference>
<dbReference type="CDD" id="cd00009">
    <property type="entry name" value="AAA"/>
    <property type="match status" value="1"/>
</dbReference>
<gene>
    <name evidence="3" type="ORF">FM042_08225</name>
</gene>
<dbReference type="SUPFAM" id="SSF52540">
    <property type="entry name" value="P-loop containing nucleoside triphosphate hydrolases"/>
    <property type="match status" value="1"/>
</dbReference>
<name>A0A552X1Q4_9GAMM</name>
<evidence type="ECO:0000313" key="3">
    <source>
        <dbReference type="EMBL" id="TRW48957.1"/>
    </source>
</evidence>
<dbReference type="Gene3D" id="3.30.230.10">
    <property type="match status" value="1"/>
</dbReference>
<dbReference type="Pfam" id="PF13335">
    <property type="entry name" value="Mg_chelatase_C"/>
    <property type="match status" value="1"/>
</dbReference>
<comment type="similarity">
    <text evidence="1">Belongs to the Mg-chelatase subunits D/I family. ComM subfamily.</text>
</comment>
<feature type="domain" description="AAA+ ATPase" evidence="2">
    <location>
        <begin position="210"/>
        <end position="372"/>
    </location>
</feature>
<dbReference type="InterPro" id="IPR004482">
    <property type="entry name" value="Mg_chelat-rel"/>
</dbReference>
<evidence type="ECO:0000259" key="2">
    <source>
        <dbReference type="SMART" id="SM00382"/>
    </source>
</evidence>
<dbReference type="InterPro" id="IPR014721">
    <property type="entry name" value="Ribsml_uS5_D2-typ_fold_subgr"/>
</dbReference>
<dbReference type="EMBL" id="VJWL01000002">
    <property type="protein sequence ID" value="TRW48957.1"/>
    <property type="molecule type" value="Genomic_DNA"/>
</dbReference>
<dbReference type="PANTHER" id="PTHR32039">
    <property type="entry name" value="MAGNESIUM-CHELATASE SUBUNIT CHLI"/>
    <property type="match status" value="1"/>
</dbReference>
<dbReference type="InterPro" id="IPR000523">
    <property type="entry name" value="Mg_chelatse_chII-like_cat_dom"/>
</dbReference>
<evidence type="ECO:0000313" key="4">
    <source>
        <dbReference type="Proteomes" id="UP000320359"/>
    </source>
</evidence>
<dbReference type="OrthoDB" id="9813147at2"/>
<dbReference type="SUPFAM" id="SSF54211">
    <property type="entry name" value="Ribosomal protein S5 domain 2-like"/>
    <property type="match status" value="1"/>
</dbReference>
<dbReference type="RefSeq" id="WP_143235942.1">
    <property type="nucleotide sequence ID" value="NZ_VJWL01000002.1"/>
</dbReference>
<organism evidence="3 4">
    <name type="scientific">Aliidiomarina halalkaliphila</name>
    <dbReference type="NCBI Taxonomy" id="2593535"/>
    <lineage>
        <taxon>Bacteria</taxon>
        <taxon>Pseudomonadati</taxon>
        <taxon>Pseudomonadota</taxon>
        <taxon>Gammaproteobacteria</taxon>
        <taxon>Alteromonadales</taxon>
        <taxon>Idiomarinaceae</taxon>
        <taxon>Aliidiomarina</taxon>
    </lineage>
</organism>
<dbReference type="NCBIfam" id="TIGR00368">
    <property type="entry name" value="YifB family Mg chelatase-like AAA ATPase"/>
    <property type="match status" value="1"/>
</dbReference>
<dbReference type="InterPro" id="IPR020568">
    <property type="entry name" value="Ribosomal_Su5_D2-typ_SF"/>
</dbReference>
<protein>
    <submittedName>
        <fullName evidence="3">YifB family Mg chelatase-like AAA ATPase</fullName>
    </submittedName>
</protein>
<dbReference type="InterPro" id="IPR027417">
    <property type="entry name" value="P-loop_NTPase"/>
</dbReference>
<dbReference type="InterPro" id="IPR003593">
    <property type="entry name" value="AAA+_ATPase"/>
</dbReference>
<dbReference type="Pfam" id="PF01078">
    <property type="entry name" value="Mg_chelatase"/>
    <property type="match status" value="1"/>
</dbReference>
<accession>A0A552X1Q4</accession>
<dbReference type="GO" id="GO:0005524">
    <property type="term" value="F:ATP binding"/>
    <property type="evidence" value="ECO:0007669"/>
    <property type="project" value="InterPro"/>
</dbReference>
<keyword evidence="4" id="KW-1185">Reference proteome</keyword>
<dbReference type="InterPro" id="IPR025158">
    <property type="entry name" value="Mg_chelat-rel_C"/>
</dbReference>
<dbReference type="AlphaFoldDB" id="A0A552X1Q4"/>
<dbReference type="Pfam" id="PF13541">
    <property type="entry name" value="ChlI"/>
    <property type="match status" value="1"/>
</dbReference>
<sequence length="519" mass="56134">MGLAVVLTRAQMGMEAPLVRVEVNVVRGVPAFQIIGMPETTVREAKDRVRTAIMNSGLDFPIAKITVNLSPAELPKQGARYDLAIALGILAASDEFDEAELAGLECFGELALDGAVRTIHGTLPALLACQQAGHKALIPAGNEGEAGLLREPSAYLVSSLISAVRHLKKYAPLPLAQPSELTYSPAHAGDIADVHGQSMAKRALLIAAAGAHHVLFVGPPGTGKTMLAQRLASLMPPLEEAEALEVAAIDSLSGAPFAPERWRLRPFRSPHHSCSAPALVGGGSIPQPGEITRAHHGILFLDELTETPRHVLDSLREPLESGRVCISRAKQQAIFPARFQLVCALNPSPCGNFDGDIRSSRATPDQILNYLSKVSGPFLDRIDLQVDVPRQPDALRHAQEVPDINAGDNTTLCNSESSAFLREKVAAAQAQQLQRQGCLNHHLSPPKLKEVARLDTDDHDFLVAAMETLKLSHRAYHRTLRVARTIADLEEASQITRPHLMEAMSYRALDVLLNQLREY</sequence>
<proteinExistence type="inferred from homology"/>
<comment type="caution">
    <text evidence="3">The sequence shown here is derived from an EMBL/GenBank/DDBJ whole genome shotgun (WGS) entry which is preliminary data.</text>
</comment>
<dbReference type="PANTHER" id="PTHR32039:SF7">
    <property type="entry name" value="COMPETENCE PROTEIN COMM"/>
    <property type="match status" value="1"/>
</dbReference>
<dbReference type="SMART" id="SM00382">
    <property type="entry name" value="AAA"/>
    <property type="match status" value="1"/>
</dbReference>
<evidence type="ECO:0000256" key="1">
    <source>
        <dbReference type="ARBA" id="ARBA00006354"/>
    </source>
</evidence>
<dbReference type="Gene3D" id="3.40.50.300">
    <property type="entry name" value="P-loop containing nucleotide triphosphate hydrolases"/>
    <property type="match status" value="1"/>
</dbReference>
<reference evidence="3 4" key="1">
    <citation type="submission" date="2019-07" db="EMBL/GenBank/DDBJ databases">
        <authorList>
            <person name="Yang M."/>
            <person name="Zhao D."/>
            <person name="Xiang H."/>
        </authorList>
    </citation>
    <scope>NUCLEOTIDE SEQUENCE [LARGE SCALE GENOMIC DNA]</scope>
    <source>
        <strain evidence="3 4">IM1326</strain>
    </source>
</reference>
<dbReference type="InterPro" id="IPR045006">
    <property type="entry name" value="CHLI-like"/>
</dbReference>